<dbReference type="GO" id="GO:0005524">
    <property type="term" value="F:ATP binding"/>
    <property type="evidence" value="ECO:0007669"/>
    <property type="project" value="UniProtKB-KW"/>
</dbReference>
<dbReference type="Pfam" id="PF01909">
    <property type="entry name" value="NTP_transf_2"/>
    <property type="match status" value="1"/>
</dbReference>
<evidence type="ECO:0000256" key="8">
    <source>
        <dbReference type="ARBA" id="ARBA00022842"/>
    </source>
</evidence>
<keyword evidence="4" id="KW-0548">Nucleotidyltransferase</keyword>
<evidence type="ECO:0000256" key="1">
    <source>
        <dbReference type="ARBA" id="ARBA00001946"/>
    </source>
</evidence>
<comment type="cofactor">
    <cofactor evidence="1">
        <name>Mg(2+)</name>
        <dbReference type="ChEBI" id="CHEBI:18420"/>
    </cofactor>
</comment>
<dbReference type="SUPFAM" id="SSF81301">
    <property type="entry name" value="Nucleotidyltransferase"/>
    <property type="match status" value="1"/>
</dbReference>
<proteinExistence type="inferred from homology"/>
<evidence type="ECO:0000256" key="7">
    <source>
        <dbReference type="ARBA" id="ARBA00022840"/>
    </source>
</evidence>
<dbReference type="EMBL" id="JADJMH010000006">
    <property type="protein sequence ID" value="MBK7674928.1"/>
    <property type="molecule type" value="Genomic_DNA"/>
</dbReference>
<keyword evidence="2" id="KW-1277">Toxin-antitoxin system</keyword>
<keyword evidence="6" id="KW-0547">Nucleotide-binding</keyword>
<accession>A0A935PX17</accession>
<comment type="caution">
    <text evidence="11">The sequence shown here is derived from an EMBL/GenBank/DDBJ whole genome shotgun (WGS) entry which is preliminary data.</text>
</comment>
<protein>
    <submittedName>
        <fullName evidence="11">Nucleotidyltransferase domain-containing protein</fullName>
    </submittedName>
</protein>
<keyword evidence="7" id="KW-0067">ATP-binding</keyword>
<evidence type="ECO:0000313" key="12">
    <source>
        <dbReference type="Proteomes" id="UP000697998"/>
    </source>
</evidence>
<dbReference type="Gene3D" id="3.30.460.10">
    <property type="entry name" value="Beta Polymerase, domain 2"/>
    <property type="match status" value="1"/>
</dbReference>
<name>A0A935PX17_9PROT</name>
<dbReference type="GO" id="GO:0046872">
    <property type="term" value="F:metal ion binding"/>
    <property type="evidence" value="ECO:0007669"/>
    <property type="project" value="UniProtKB-KW"/>
</dbReference>
<evidence type="ECO:0000256" key="4">
    <source>
        <dbReference type="ARBA" id="ARBA00022695"/>
    </source>
</evidence>
<evidence type="ECO:0000259" key="10">
    <source>
        <dbReference type="Pfam" id="PF01909"/>
    </source>
</evidence>
<evidence type="ECO:0000256" key="5">
    <source>
        <dbReference type="ARBA" id="ARBA00022723"/>
    </source>
</evidence>
<reference evidence="11 12" key="1">
    <citation type="submission" date="2020-10" db="EMBL/GenBank/DDBJ databases">
        <title>Connecting structure to function with the recovery of over 1000 high-quality activated sludge metagenome-assembled genomes encoding full-length rRNA genes using long-read sequencing.</title>
        <authorList>
            <person name="Singleton C.M."/>
            <person name="Petriglieri F."/>
            <person name="Kristensen J.M."/>
            <person name="Kirkegaard R.H."/>
            <person name="Michaelsen T.Y."/>
            <person name="Andersen M.H."/>
            <person name="Karst S.M."/>
            <person name="Dueholm M.S."/>
            <person name="Nielsen P.H."/>
            <person name="Albertsen M."/>
        </authorList>
    </citation>
    <scope>NUCLEOTIDE SEQUENCE [LARGE SCALE GENOMIC DNA]</scope>
    <source>
        <strain evidence="11">EsbW_18-Q3-R4-48_BATAC.285</strain>
    </source>
</reference>
<keyword evidence="5" id="KW-0479">Metal-binding</keyword>
<keyword evidence="8" id="KW-0460">Magnesium</keyword>
<sequence length="101" mass="11429">MKRLLNLDEETLARFCEAHHIRRLSLFGSQLKGTARPDSDVDLLVEFDPDHVPGLLGIASMELTLSEMLGGRRVDLRTAQDLSRYFRDEVVRSAEVQYVAA</sequence>
<evidence type="ECO:0000256" key="3">
    <source>
        <dbReference type="ARBA" id="ARBA00022679"/>
    </source>
</evidence>
<dbReference type="Proteomes" id="UP000697998">
    <property type="component" value="Unassembled WGS sequence"/>
</dbReference>
<evidence type="ECO:0000256" key="6">
    <source>
        <dbReference type="ARBA" id="ARBA00022741"/>
    </source>
</evidence>
<organism evidence="11 12">
    <name type="scientific">Candidatus Accumulibacter proximus</name>
    <dbReference type="NCBI Taxonomy" id="2954385"/>
    <lineage>
        <taxon>Bacteria</taxon>
        <taxon>Pseudomonadati</taxon>
        <taxon>Pseudomonadota</taxon>
        <taxon>Betaproteobacteria</taxon>
        <taxon>Candidatus Accumulibacter</taxon>
    </lineage>
</organism>
<dbReference type="PANTHER" id="PTHR33571:SF12">
    <property type="entry name" value="BSL3053 PROTEIN"/>
    <property type="match status" value="1"/>
</dbReference>
<dbReference type="GO" id="GO:0016779">
    <property type="term" value="F:nucleotidyltransferase activity"/>
    <property type="evidence" value="ECO:0007669"/>
    <property type="project" value="UniProtKB-KW"/>
</dbReference>
<evidence type="ECO:0000256" key="9">
    <source>
        <dbReference type="ARBA" id="ARBA00038276"/>
    </source>
</evidence>
<feature type="domain" description="Polymerase nucleotidyl transferase" evidence="10">
    <location>
        <begin position="12"/>
        <end position="92"/>
    </location>
</feature>
<dbReference type="AlphaFoldDB" id="A0A935PX17"/>
<evidence type="ECO:0000313" key="11">
    <source>
        <dbReference type="EMBL" id="MBK7674928.1"/>
    </source>
</evidence>
<evidence type="ECO:0000256" key="2">
    <source>
        <dbReference type="ARBA" id="ARBA00022649"/>
    </source>
</evidence>
<dbReference type="InterPro" id="IPR052038">
    <property type="entry name" value="Type-VII_TA_antitoxin"/>
</dbReference>
<dbReference type="InterPro" id="IPR043519">
    <property type="entry name" value="NT_sf"/>
</dbReference>
<dbReference type="PANTHER" id="PTHR33571">
    <property type="entry name" value="SSL8005 PROTEIN"/>
    <property type="match status" value="1"/>
</dbReference>
<comment type="similarity">
    <text evidence="9">Belongs to the MntA antitoxin family.</text>
</comment>
<gene>
    <name evidence="11" type="ORF">IPJ27_09285</name>
</gene>
<keyword evidence="3" id="KW-0808">Transferase</keyword>
<dbReference type="InterPro" id="IPR002934">
    <property type="entry name" value="Polymerase_NTP_transf_dom"/>
</dbReference>
<dbReference type="CDD" id="cd05403">
    <property type="entry name" value="NT_KNTase_like"/>
    <property type="match status" value="1"/>
</dbReference>